<sequence>MTTREALEARKEALEAELARREASRSTSERQAAYVTGRGRTDEPDDNRDDDREPAWGDDGERNERGSSASRRQAARITRGASRRGDS</sequence>
<organism evidence="2 3">
    <name type="scientific">Microbacterium saccharophilum</name>
    <dbReference type="NCBI Taxonomy" id="1213358"/>
    <lineage>
        <taxon>Bacteria</taxon>
        <taxon>Bacillati</taxon>
        <taxon>Actinomycetota</taxon>
        <taxon>Actinomycetes</taxon>
        <taxon>Micrococcales</taxon>
        <taxon>Microbacteriaceae</taxon>
        <taxon>Microbacterium</taxon>
    </lineage>
</organism>
<gene>
    <name evidence="2" type="ORF">FVP74_09355</name>
</gene>
<name>A0A5C8HYW8_9MICO</name>
<feature type="region of interest" description="Disordered" evidence="1">
    <location>
        <begin position="1"/>
        <end position="87"/>
    </location>
</feature>
<feature type="compositionally biased region" description="Low complexity" evidence="1">
    <location>
        <begin position="67"/>
        <end position="76"/>
    </location>
</feature>
<dbReference type="Proteomes" id="UP000321949">
    <property type="component" value="Unassembled WGS sequence"/>
</dbReference>
<protein>
    <submittedName>
        <fullName evidence="2">Uncharacterized protein</fullName>
    </submittedName>
</protein>
<proteinExistence type="predicted"/>
<dbReference type="EMBL" id="VRSX01000003">
    <property type="protein sequence ID" value="TXK11525.1"/>
    <property type="molecule type" value="Genomic_DNA"/>
</dbReference>
<dbReference type="RefSeq" id="WP_147051330.1">
    <property type="nucleotide sequence ID" value="NZ_BKAH01000017.1"/>
</dbReference>
<evidence type="ECO:0000313" key="3">
    <source>
        <dbReference type="Proteomes" id="UP000321949"/>
    </source>
</evidence>
<feature type="compositionally biased region" description="Basic and acidic residues" evidence="1">
    <location>
        <begin position="49"/>
        <end position="65"/>
    </location>
</feature>
<reference evidence="2 3" key="1">
    <citation type="submission" date="2019-08" db="EMBL/GenBank/DDBJ databases">
        <authorList>
            <person name="Dong K."/>
        </authorList>
    </citation>
    <scope>NUCLEOTIDE SEQUENCE [LARGE SCALE GENOMIC DNA]</scope>
    <source>
        <strain evidence="2 3">K-1</strain>
    </source>
</reference>
<evidence type="ECO:0000256" key="1">
    <source>
        <dbReference type="SAM" id="MobiDB-lite"/>
    </source>
</evidence>
<dbReference type="AlphaFoldDB" id="A0A5C8HYW8"/>
<keyword evidence="3" id="KW-1185">Reference proteome</keyword>
<accession>A0A5C8HYW8</accession>
<comment type="caution">
    <text evidence="2">The sequence shown here is derived from an EMBL/GenBank/DDBJ whole genome shotgun (WGS) entry which is preliminary data.</text>
</comment>
<feature type="compositionally biased region" description="Basic and acidic residues" evidence="1">
    <location>
        <begin position="1"/>
        <end position="28"/>
    </location>
</feature>
<evidence type="ECO:0000313" key="2">
    <source>
        <dbReference type="EMBL" id="TXK11525.1"/>
    </source>
</evidence>